<reference evidence="1" key="1">
    <citation type="submission" date="2020-10" db="EMBL/GenBank/DDBJ databases">
        <authorList>
            <person name="Gilroy R."/>
        </authorList>
    </citation>
    <scope>NUCLEOTIDE SEQUENCE</scope>
    <source>
        <strain evidence="1">B3-1481</strain>
    </source>
</reference>
<evidence type="ECO:0000313" key="2">
    <source>
        <dbReference type="Proteomes" id="UP000823769"/>
    </source>
</evidence>
<dbReference type="AlphaFoldDB" id="A0A9D9NN73"/>
<dbReference type="Proteomes" id="UP000823769">
    <property type="component" value="Unassembled WGS sequence"/>
</dbReference>
<evidence type="ECO:0000313" key="1">
    <source>
        <dbReference type="EMBL" id="MBO8479630.1"/>
    </source>
</evidence>
<reference evidence="1" key="2">
    <citation type="journal article" date="2021" name="PeerJ">
        <title>Extensive microbial diversity within the chicken gut microbiome revealed by metagenomics and culture.</title>
        <authorList>
            <person name="Gilroy R."/>
            <person name="Ravi A."/>
            <person name="Getino M."/>
            <person name="Pursley I."/>
            <person name="Horton D.L."/>
            <person name="Alikhan N.F."/>
            <person name="Baker D."/>
            <person name="Gharbi K."/>
            <person name="Hall N."/>
            <person name="Watson M."/>
            <person name="Adriaenssens E.M."/>
            <person name="Foster-Nyarko E."/>
            <person name="Jarju S."/>
            <person name="Secka A."/>
            <person name="Antonio M."/>
            <person name="Oren A."/>
            <person name="Chaudhuri R.R."/>
            <person name="La Ragione R."/>
            <person name="Hildebrand F."/>
            <person name="Pallen M.J."/>
        </authorList>
    </citation>
    <scope>NUCLEOTIDE SEQUENCE</scope>
    <source>
        <strain evidence="1">B3-1481</strain>
    </source>
</reference>
<dbReference type="InterPro" id="IPR018247">
    <property type="entry name" value="EF_Hand_1_Ca_BS"/>
</dbReference>
<proteinExistence type="predicted"/>
<accession>A0A9D9NN73</accession>
<gene>
    <name evidence="1" type="ORF">IAB76_00755</name>
</gene>
<dbReference type="EMBL" id="JADILW010000010">
    <property type="protein sequence ID" value="MBO8479630.1"/>
    <property type="molecule type" value="Genomic_DNA"/>
</dbReference>
<organism evidence="1 2">
    <name type="scientific">Candidatus Cryptobacteroides avistercoris</name>
    <dbReference type="NCBI Taxonomy" id="2840758"/>
    <lineage>
        <taxon>Bacteria</taxon>
        <taxon>Pseudomonadati</taxon>
        <taxon>Bacteroidota</taxon>
        <taxon>Bacteroidia</taxon>
        <taxon>Bacteroidales</taxon>
        <taxon>Candidatus Cryptobacteroides</taxon>
    </lineage>
</organism>
<name>A0A9D9NN73_9BACT</name>
<dbReference type="PROSITE" id="PS00018">
    <property type="entry name" value="EF_HAND_1"/>
    <property type="match status" value="1"/>
</dbReference>
<sequence>MFTPTPQETIVPLSEFQIGYQLDVTDVYTKAQQSVEIENTVRNLYVLLFAEDGRLVHSKRYLVTTNTSLTEEQKSRYDAVLRSFHTKEDEGSNRSSGIIPEFFTNYKGTAKDLDGNLTFYGIANYSTAVDQDLDNLADDGPAAETNLRNMTIDIAPGSVERNYFFMVAELGDVHLNPTVNGNSISVERIGANLELRRLDAKVTFNIDVRIDGADNVSFENPTYKVHRIPNKSYLIERAKSSGVNNWDAAQNTETDFSCMDDDNFEHFDSFNGTSGFFAFYMRENRPVPSNEINGDARDKENANGKNYKNLYVMREAWPYDADKADPTTGKTPVHERDFTYAPENSTFVEISGNLNYTRKRENPETHEMEDEYVSGIVTYIVHLGETGGAADINNVNAVNNYDVRRNVRYIYNMLITGINSFEVEVSTDGREERPGAEGDLAISDSQQFLMDSHYGRILLELDRDDIKRNVEQGDPEQAGWNVSSPLGTTKFDGTTISYPYDYKWILFAINQEFGQTNDKMVKFPGTQAYDGGVRFFDDDGGVRDDVETQIASDSGNKLNVGGRPMTFKAYLDDGRDTDNYYYQRRSSIDDDACLRDINQLLKHLYEEARSGTSKLFDDEGKVVITAFCDEYTYLYDPRTENYIHPGTPTTNESDLLLWKEYVNTDDRVLNITPMVATDYSEDKNTSITHSFVKISQMAIKTIYNENDPDLKTAWGLETTNETGPLTWNARMNLYRGKKDNTSSNGRTNFLNFWLETNDGRSGDGDYEEGDINWTDVMTVYQRIEDANGLNDNYRDAFHACITRNRDLNGNNKIDENEIYWYLAAQDQLSGLYIGQPALEESAWMYTGDGTTKSHLVTSTFNGKVNDNTNFWILWSEEGASWGKLHGGGDENTATYDYRCIRNLGIPIDDYTTPPSHYAEISTQHYDAGRYYYTIDVGVINSRALRSAPDDGDFLPLDHERSQNNQPFKSFDVLSPPDYGSGITWTEMRDKMSVNDNSDICPDGWRPPNQREFLIMMSLRGKEGFSLSNRLGIATSFSFNGLPPNYTNGKRYGFYFDTNLMLHNEYDSEWTDSEGKPKEAVLLKFRCVRDTPSAY</sequence>
<comment type="caution">
    <text evidence="1">The sequence shown here is derived from an EMBL/GenBank/DDBJ whole genome shotgun (WGS) entry which is preliminary data.</text>
</comment>
<protein>
    <submittedName>
        <fullName evidence="1">DUF4906 domain-containing protein</fullName>
    </submittedName>
</protein>